<dbReference type="InterPro" id="IPR025836">
    <property type="entry name" value="Zn_knuckle_CX2CX4HX4C"/>
</dbReference>
<feature type="compositionally biased region" description="Polar residues" evidence="1">
    <location>
        <begin position="228"/>
        <end position="238"/>
    </location>
</feature>
<feature type="compositionally biased region" description="Basic residues" evidence="1">
    <location>
        <begin position="402"/>
        <end position="413"/>
    </location>
</feature>
<feature type="non-terminal residue" evidence="3">
    <location>
        <position position="1"/>
    </location>
</feature>
<organism evidence="3 4">
    <name type="scientific">Brassica napus</name>
    <name type="common">Rape</name>
    <dbReference type="NCBI Taxonomy" id="3708"/>
    <lineage>
        <taxon>Eukaryota</taxon>
        <taxon>Viridiplantae</taxon>
        <taxon>Streptophyta</taxon>
        <taxon>Embryophyta</taxon>
        <taxon>Tracheophyta</taxon>
        <taxon>Spermatophyta</taxon>
        <taxon>Magnoliopsida</taxon>
        <taxon>eudicotyledons</taxon>
        <taxon>Gunneridae</taxon>
        <taxon>Pentapetalae</taxon>
        <taxon>rosids</taxon>
        <taxon>malvids</taxon>
        <taxon>Brassicales</taxon>
        <taxon>Brassicaceae</taxon>
        <taxon>Brassiceae</taxon>
        <taxon>Brassica</taxon>
    </lineage>
</organism>
<feature type="compositionally biased region" description="Basic and acidic residues" evidence="1">
    <location>
        <begin position="135"/>
        <end position="153"/>
    </location>
</feature>
<protein>
    <recommendedName>
        <fullName evidence="2">Zinc knuckle CX2CX4HX4C domain-containing protein</fullName>
    </recommendedName>
</protein>
<dbReference type="EMBL" id="JAGKQM010000011">
    <property type="protein sequence ID" value="KAH0902680.1"/>
    <property type="molecule type" value="Genomic_DNA"/>
</dbReference>
<feature type="region of interest" description="Disordered" evidence="1">
    <location>
        <begin position="101"/>
        <end position="297"/>
    </location>
</feature>
<name>A0ABQ8BEK7_BRANA</name>
<feature type="domain" description="Zinc knuckle CX2CX4HX4C" evidence="2">
    <location>
        <begin position="62"/>
        <end position="96"/>
    </location>
</feature>
<proteinExistence type="predicted"/>
<keyword evidence="4" id="KW-1185">Reference proteome</keyword>
<comment type="caution">
    <text evidence="3">The sequence shown here is derived from an EMBL/GenBank/DDBJ whole genome shotgun (WGS) entry which is preliminary data.</text>
</comment>
<evidence type="ECO:0000313" key="4">
    <source>
        <dbReference type="Proteomes" id="UP000824890"/>
    </source>
</evidence>
<dbReference type="Proteomes" id="UP000824890">
    <property type="component" value="Unassembled WGS sequence"/>
</dbReference>
<reference evidence="3 4" key="1">
    <citation type="submission" date="2021-05" db="EMBL/GenBank/DDBJ databases">
        <title>Genome Assembly of Synthetic Allotetraploid Brassica napus Reveals Homoeologous Exchanges between Subgenomes.</title>
        <authorList>
            <person name="Davis J.T."/>
        </authorList>
    </citation>
    <scope>NUCLEOTIDE SEQUENCE [LARGE SCALE GENOMIC DNA]</scope>
    <source>
        <strain evidence="4">cv. Da-Ae</strain>
        <tissue evidence="3">Seedling</tissue>
    </source>
</reference>
<feature type="compositionally biased region" description="Basic and acidic residues" evidence="1">
    <location>
        <begin position="258"/>
        <end position="267"/>
    </location>
</feature>
<sequence>KKRSLPRNPMQSLHAGYCSLTPLCPPFSKSEKRLRSVFSAVSRRRRCLLRLWNTVTSSSVLDFDSGEESIITMEYEKLGNHCSICNRLSHLRFQCPDRPMDLPTAPMAPPHGNSQSNDLHATRDYSTKTASSKRPNREPEFHQRLDRHGKPSGERISASLVSTRGPKNKLTPSLGKTEQYRKRPIDTEVETEDNIRFPAQRQTSPINRTNDRIEPRLEGCPLPVQHSPPYSTVRTRNSASHEKRRRQIFPPNSSENQRQVHEGDSTRMEGTNNSHNRERGPPRTPLMPTAPDSQSLPNAPSMEAVMEELREVTYQYTNCPDPVESASRRQQVLDGEVHGLMEETAARIIAAAVEAQQHNQNVSIPQISPAATDRVVNAANCQSVMPDPNVILLPASSAAPTTKRRGRPPKARKQNPSPRLLAGTSSRKHNLAKAHASPGDDAASI</sequence>
<evidence type="ECO:0000313" key="3">
    <source>
        <dbReference type="EMBL" id="KAH0902680.1"/>
    </source>
</evidence>
<accession>A0ABQ8BEK7</accession>
<feature type="region of interest" description="Disordered" evidence="1">
    <location>
        <begin position="394"/>
        <end position="445"/>
    </location>
</feature>
<gene>
    <name evidence="3" type="ORF">HID58_042183</name>
</gene>
<evidence type="ECO:0000256" key="1">
    <source>
        <dbReference type="SAM" id="MobiDB-lite"/>
    </source>
</evidence>
<evidence type="ECO:0000259" key="2">
    <source>
        <dbReference type="Pfam" id="PF14392"/>
    </source>
</evidence>
<dbReference type="Pfam" id="PF14392">
    <property type="entry name" value="zf-CCHC_4"/>
    <property type="match status" value="1"/>
</dbReference>